<dbReference type="EMBL" id="KM816849">
    <property type="protein sequence ID" value="AKA95387.1"/>
    <property type="molecule type" value="mRNA"/>
</dbReference>
<dbReference type="GO" id="GO:0005634">
    <property type="term" value="C:nucleus"/>
    <property type="evidence" value="ECO:0007669"/>
    <property type="project" value="TreeGrafter"/>
</dbReference>
<dbReference type="InterPro" id="IPR043020">
    <property type="entry name" value="GCM_large"/>
</dbReference>
<feature type="compositionally biased region" description="Polar residues" evidence="6">
    <location>
        <begin position="124"/>
        <end position="134"/>
    </location>
</feature>
<feature type="non-terminal residue" evidence="8">
    <location>
        <position position="373"/>
    </location>
</feature>
<dbReference type="InterPro" id="IPR039791">
    <property type="entry name" value="GCM"/>
</dbReference>
<keyword evidence="2" id="KW-0805">Transcription regulation</keyword>
<evidence type="ECO:0000256" key="5">
    <source>
        <dbReference type="ARBA" id="ARBA00023242"/>
    </source>
</evidence>
<feature type="region of interest" description="Disordered" evidence="6">
    <location>
        <begin position="122"/>
        <end position="149"/>
    </location>
</feature>
<keyword evidence="5" id="KW-0539">Nucleus</keyword>
<protein>
    <submittedName>
        <fullName evidence="8">Glial cells missing</fullName>
    </submittedName>
</protein>
<evidence type="ECO:0000256" key="1">
    <source>
        <dbReference type="ARBA" id="ARBA00022473"/>
    </source>
</evidence>
<feature type="domain" description="GCM" evidence="7">
    <location>
        <begin position="1"/>
        <end position="80"/>
    </location>
</feature>
<dbReference type="PANTHER" id="PTHR12414:SF8">
    <property type="entry name" value="TRANSCRIPTION FACTOR GLIAL CELLS MISSING-RELATED"/>
    <property type="match status" value="1"/>
</dbReference>
<reference evidence="8" key="1">
    <citation type="submission" date="2014-10" db="EMBL/GenBank/DDBJ databases">
        <title>Same morphology, different developmental programs: lesson from echinoderm larval skeleton.</title>
        <authorList>
            <person name="Dylus D.V."/>
            <person name="Czarkwiani A."/>
            <person name="Stangberg J."/>
            <person name="Martinez-Ortega O."/>
            <person name="Dupont S."/>
            <person name="Oliveri P."/>
        </authorList>
    </citation>
    <scope>NUCLEOTIDE SEQUENCE</scope>
</reference>
<gene>
    <name evidence="8" type="primary">gcm</name>
</gene>
<evidence type="ECO:0000256" key="2">
    <source>
        <dbReference type="ARBA" id="ARBA00023015"/>
    </source>
</evidence>
<feature type="compositionally biased region" description="Polar residues" evidence="6">
    <location>
        <begin position="322"/>
        <end position="331"/>
    </location>
</feature>
<dbReference type="GO" id="GO:0042063">
    <property type="term" value="P:gliogenesis"/>
    <property type="evidence" value="ECO:0007669"/>
    <property type="project" value="TreeGrafter"/>
</dbReference>
<name>A0A0E3N695_9ECHI</name>
<accession>A0A0E3N695</accession>
<feature type="compositionally biased region" description="Basic and acidic residues" evidence="6">
    <location>
        <begin position="352"/>
        <end position="373"/>
    </location>
</feature>
<evidence type="ECO:0000256" key="4">
    <source>
        <dbReference type="ARBA" id="ARBA00023163"/>
    </source>
</evidence>
<dbReference type="Pfam" id="PF03615">
    <property type="entry name" value="GCM"/>
    <property type="match status" value="1"/>
</dbReference>
<dbReference type="InterPro" id="IPR036115">
    <property type="entry name" value="GCM_dom_sf"/>
</dbReference>
<proteinExistence type="evidence at transcript level"/>
<dbReference type="PANTHER" id="PTHR12414">
    <property type="entry name" value="GLIAL CELLS MISSING RELATED/GLIDE"/>
    <property type="match status" value="1"/>
</dbReference>
<dbReference type="SUPFAM" id="SSF90073">
    <property type="entry name" value="GCM domain"/>
    <property type="match status" value="1"/>
</dbReference>
<dbReference type="Gene3D" id="2.20.25.670">
    <property type="entry name" value="GCM domain, large subdomain"/>
    <property type="match status" value="1"/>
</dbReference>
<evidence type="ECO:0000256" key="6">
    <source>
        <dbReference type="SAM" id="MobiDB-lite"/>
    </source>
</evidence>
<dbReference type="InterPro" id="IPR003902">
    <property type="entry name" value="Tscrpt_reg_GCM"/>
</dbReference>
<sequence>MTSVRPATSDKARQKQCGKPCSNSQCDGRLYHVSCTGKSGYPATHFWRVTEQVILFQSKGIHDHPKPDVVKTTTAAKHALLEYHRRHRHERPKEICKKVGVYLHKSFSRVDRVARQLREVATEPNPQNDHQIPASSGGHKIPSTSIRHHPYSLRGSHDDYWVSPQKAADAVVGKHAAVPSMSACYYQPIHQPSEMRSSALPLYDTYSSYSANCNSHNNIVFTPYEESMSPTYDHSNMEYTHSHAPCAQSSYHPSMSSTNSYFEVKPDGNTTCYQPLKQSPRQASAVPACSPNHEHPHLHQPNLQEESTQYCLDYHTQNATITPSSCEQDLSPTPLARPTYKRKGAPELIPIEPKHERLEEQRHQQHQQYKRDE</sequence>
<organism evidence="8">
    <name type="scientific">Amphiura filiformis</name>
    <dbReference type="NCBI Taxonomy" id="82378"/>
    <lineage>
        <taxon>Eukaryota</taxon>
        <taxon>Metazoa</taxon>
        <taxon>Echinodermata</taxon>
        <taxon>Eleutherozoa</taxon>
        <taxon>Asterozoa</taxon>
        <taxon>Ophiuroidea</taxon>
        <taxon>Myophiuroidea</taxon>
        <taxon>Metophiurida</taxon>
        <taxon>Ophintegrida</taxon>
        <taxon>Amphilepidida</taxon>
        <taxon>Ophiurina</taxon>
        <taxon>Gnathophiurina</taxon>
        <taxon>Amphiuroidea</taxon>
        <taxon>Amphiuridae</taxon>
        <taxon>Amphiura</taxon>
    </lineage>
</organism>
<feature type="region of interest" description="Disordered" evidence="6">
    <location>
        <begin position="322"/>
        <end position="373"/>
    </location>
</feature>
<keyword evidence="3" id="KW-0238">DNA-binding</keyword>
<dbReference type="AlphaFoldDB" id="A0A0E3N695"/>
<evidence type="ECO:0000313" key="8">
    <source>
        <dbReference type="EMBL" id="AKA95387.1"/>
    </source>
</evidence>
<keyword evidence="1" id="KW-0217">Developmental protein</keyword>
<evidence type="ECO:0000259" key="7">
    <source>
        <dbReference type="PROSITE" id="PS50807"/>
    </source>
</evidence>
<evidence type="ECO:0000256" key="3">
    <source>
        <dbReference type="ARBA" id="ARBA00023125"/>
    </source>
</evidence>
<dbReference type="GO" id="GO:0000978">
    <property type="term" value="F:RNA polymerase II cis-regulatory region sequence-specific DNA binding"/>
    <property type="evidence" value="ECO:0007669"/>
    <property type="project" value="TreeGrafter"/>
</dbReference>
<keyword evidence="4" id="KW-0804">Transcription</keyword>
<dbReference type="GO" id="GO:0001228">
    <property type="term" value="F:DNA-binding transcription activator activity, RNA polymerase II-specific"/>
    <property type="evidence" value="ECO:0007669"/>
    <property type="project" value="InterPro"/>
</dbReference>
<dbReference type="PROSITE" id="PS50807">
    <property type="entry name" value="GCM"/>
    <property type="match status" value="1"/>
</dbReference>